<proteinExistence type="predicted"/>
<dbReference type="EMBL" id="JAHZIK010000216">
    <property type="protein sequence ID" value="MBW7454556.1"/>
    <property type="molecule type" value="Genomic_DNA"/>
</dbReference>
<sequence length="94" mass="10456">MDIEKMRKLHEEQDFRLLSYNRIQADYEDGCVCTGQVQTTFEVDGNPLHTTAILAFDSDYELKQLCAVTPPGVKRGSIPELSGLNLIACGSDSF</sequence>
<keyword evidence="2" id="KW-1185">Reference proteome</keyword>
<reference evidence="1 2" key="1">
    <citation type="submission" date="2021-07" db="EMBL/GenBank/DDBJ databases">
        <title>Paenibacillus radiodurans sp. nov., isolated from the southeastern edge of Tengger Desert.</title>
        <authorList>
            <person name="Zhang G."/>
        </authorList>
    </citation>
    <scope>NUCLEOTIDE SEQUENCE [LARGE SCALE GENOMIC DNA]</scope>
    <source>
        <strain evidence="1 2">CCM 7311</strain>
    </source>
</reference>
<evidence type="ECO:0000313" key="2">
    <source>
        <dbReference type="Proteomes" id="UP001519887"/>
    </source>
</evidence>
<organism evidence="1 2">
    <name type="scientific">Paenibacillus sepulcri</name>
    <dbReference type="NCBI Taxonomy" id="359917"/>
    <lineage>
        <taxon>Bacteria</taxon>
        <taxon>Bacillati</taxon>
        <taxon>Bacillota</taxon>
        <taxon>Bacilli</taxon>
        <taxon>Bacillales</taxon>
        <taxon>Paenibacillaceae</taxon>
        <taxon>Paenibacillus</taxon>
    </lineage>
</organism>
<comment type="caution">
    <text evidence="1">The sequence shown here is derived from an EMBL/GenBank/DDBJ whole genome shotgun (WGS) entry which is preliminary data.</text>
</comment>
<accession>A0ABS7C0X5</accession>
<evidence type="ECO:0000313" key="1">
    <source>
        <dbReference type="EMBL" id="MBW7454556.1"/>
    </source>
</evidence>
<dbReference type="Proteomes" id="UP001519887">
    <property type="component" value="Unassembled WGS sequence"/>
</dbReference>
<protein>
    <submittedName>
        <fullName evidence="1">Uncharacterized protein</fullName>
    </submittedName>
</protein>
<gene>
    <name evidence="1" type="ORF">K0U00_10995</name>
</gene>
<name>A0ABS7C0X5_9BACL</name>
<dbReference type="RefSeq" id="WP_210037535.1">
    <property type="nucleotide sequence ID" value="NZ_JBHLVU010000004.1"/>
</dbReference>